<name>A0ACC0ZX04_9ROSI</name>
<proteinExistence type="predicted"/>
<accession>A0ACC0ZX04</accession>
<organism evidence="1 2">
    <name type="scientific">Pistacia atlantica</name>
    <dbReference type="NCBI Taxonomy" id="434234"/>
    <lineage>
        <taxon>Eukaryota</taxon>
        <taxon>Viridiplantae</taxon>
        <taxon>Streptophyta</taxon>
        <taxon>Embryophyta</taxon>
        <taxon>Tracheophyta</taxon>
        <taxon>Spermatophyta</taxon>
        <taxon>Magnoliopsida</taxon>
        <taxon>eudicotyledons</taxon>
        <taxon>Gunneridae</taxon>
        <taxon>Pentapetalae</taxon>
        <taxon>rosids</taxon>
        <taxon>malvids</taxon>
        <taxon>Sapindales</taxon>
        <taxon>Anacardiaceae</taxon>
        <taxon>Pistacia</taxon>
    </lineage>
</organism>
<dbReference type="Proteomes" id="UP001164250">
    <property type="component" value="Chromosome 13"/>
</dbReference>
<sequence>MSFIKFWPRSLLIDCKKSCHRLYLHHKVLSY</sequence>
<evidence type="ECO:0000313" key="2">
    <source>
        <dbReference type="Proteomes" id="UP001164250"/>
    </source>
</evidence>
<dbReference type="EMBL" id="CM047909">
    <property type="protein sequence ID" value="KAJ0078577.1"/>
    <property type="molecule type" value="Genomic_DNA"/>
</dbReference>
<comment type="caution">
    <text evidence="1">The sequence shown here is derived from an EMBL/GenBank/DDBJ whole genome shotgun (WGS) entry which is preliminary data.</text>
</comment>
<keyword evidence="2" id="KW-1185">Reference proteome</keyword>
<gene>
    <name evidence="1" type="ORF">Patl1_23482</name>
</gene>
<protein>
    <submittedName>
        <fullName evidence="1">Uncharacterized protein</fullName>
    </submittedName>
</protein>
<reference evidence="2" key="1">
    <citation type="journal article" date="2023" name="G3 (Bethesda)">
        <title>Genome assembly and association tests identify interacting loci associated with vigor, precocity, and sex in interspecific pistachio rootstocks.</title>
        <authorList>
            <person name="Palmer W."/>
            <person name="Jacygrad E."/>
            <person name="Sagayaradj S."/>
            <person name="Cavanaugh K."/>
            <person name="Han R."/>
            <person name="Bertier L."/>
            <person name="Beede B."/>
            <person name="Kafkas S."/>
            <person name="Golino D."/>
            <person name="Preece J."/>
            <person name="Michelmore R."/>
        </authorList>
    </citation>
    <scope>NUCLEOTIDE SEQUENCE [LARGE SCALE GENOMIC DNA]</scope>
</reference>
<evidence type="ECO:0000313" key="1">
    <source>
        <dbReference type="EMBL" id="KAJ0078577.1"/>
    </source>
</evidence>